<evidence type="ECO:0000313" key="11">
    <source>
        <dbReference type="Proteomes" id="UP000552757"/>
    </source>
</evidence>
<evidence type="ECO:0000259" key="9">
    <source>
        <dbReference type="Pfam" id="PF00793"/>
    </source>
</evidence>
<name>A0A7W6DH46_9SPHN</name>
<dbReference type="Gene3D" id="3.20.20.70">
    <property type="entry name" value="Aldolase class I"/>
    <property type="match status" value="1"/>
</dbReference>
<comment type="caution">
    <text evidence="10">The sequence shown here is derived from an EMBL/GenBank/DDBJ whole genome shotgun (WGS) entry which is preliminary data.</text>
</comment>
<dbReference type="GO" id="GO:0019294">
    <property type="term" value="P:keto-3-deoxy-D-manno-octulosonic acid biosynthetic process"/>
    <property type="evidence" value="ECO:0007669"/>
    <property type="project" value="UniProtKB-UniRule"/>
</dbReference>
<evidence type="ECO:0000256" key="2">
    <source>
        <dbReference type="ARBA" id="ARBA00004756"/>
    </source>
</evidence>
<dbReference type="UniPathway" id="UPA00030"/>
<evidence type="ECO:0000256" key="3">
    <source>
        <dbReference type="ARBA" id="ARBA00004845"/>
    </source>
</evidence>
<dbReference type="AlphaFoldDB" id="A0A7W6DH46"/>
<comment type="similarity">
    <text evidence="4 8">Belongs to the KdsA family.</text>
</comment>
<dbReference type="Pfam" id="PF00793">
    <property type="entry name" value="DAHP_synth_1"/>
    <property type="match status" value="1"/>
</dbReference>
<reference evidence="10 11" key="1">
    <citation type="submission" date="2020-08" db="EMBL/GenBank/DDBJ databases">
        <title>Genomic Encyclopedia of Type Strains, Phase IV (KMG-IV): sequencing the most valuable type-strain genomes for metagenomic binning, comparative biology and taxonomic classification.</title>
        <authorList>
            <person name="Goeker M."/>
        </authorList>
    </citation>
    <scope>NUCLEOTIDE SEQUENCE [LARGE SCALE GENOMIC DNA]</scope>
    <source>
        <strain evidence="10 11">DSM 29348</strain>
    </source>
</reference>
<dbReference type="GO" id="GO:0005737">
    <property type="term" value="C:cytoplasm"/>
    <property type="evidence" value="ECO:0007669"/>
    <property type="project" value="UniProtKB-SubCell"/>
</dbReference>
<evidence type="ECO:0000256" key="4">
    <source>
        <dbReference type="ARBA" id="ARBA00010499"/>
    </source>
</evidence>
<comment type="catalytic activity">
    <reaction evidence="7 8">
        <text>D-arabinose 5-phosphate + phosphoenolpyruvate + H2O = 3-deoxy-alpha-D-manno-2-octulosonate-8-phosphate + phosphate</text>
        <dbReference type="Rhea" id="RHEA:14053"/>
        <dbReference type="ChEBI" id="CHEBI:15377"/>
        <dbReference type="ChEBI" id="CHEBI:43474"/>
        <dbReference type="ChEBI" id="CHEBI:57693"/>
        <dbReference type="ChEBI" id="CHEBI:58702"/>
        <dbReference type="ChEBI" id="CHEBI:85985"/>
        <dbReference type="EC" id="2.5.1.55"/>
    </reaction>
</comment>
<feature type="domain" description="DAHP synthetase I/KDSA" evidence="9">
    <location>
        <begin position="14"/>
        <end position="259"/>
    </location>
</feature>
<dbReference type="RefSeq" id="WP_183953551.1">
    <property type="nucleotide sequence ID" value="NZ_JACIEB010000001.1"/>
</dbReference>
<sequence length="284" mass="30060">MSESIKKSVKVGNVEFSNEKPFVFISGPCQIESRDHALTVATKLKKQCDEAGVPFIFKSSYDKANRTSLNAKRGIGIDEGLRILSDIRDELGCPVLTDIHDAQQCTIAGAVVDIIQIPAFLCRQTDLLLAAGNSGAAINVKKGQFLAPWDMANVAAKIASTGNEKILLCDRGTSFGYNTLVSDFRGLPVMAETGYPVVFDATHSVQEPGGRGGSSGGKRAFAPALARAALAVGVSAVFAEAHEDPDNAPSDGPNMLPLEWIPGLLKDLTAIDAITKSRAPSPSY</sequence>
<dbReference type="GO" id="GO:0008676">
    <property type="term" value="F:3-deoxy-8-phosphooctulonate synthase activity"/>
    <property type="evidence" value="ECO:0007669"/>
    <property type="project" value="UniProtKB-UniRule"/>
</dbReference>
<comment type="pathway">
    <text evidence="2">Bacterial outer membrane biogenesis; lipopolysaccharide biosynthesis.</text>
</comment>
<dbReference type="Proteomes" id="UP000552757">
    <property type="component" value="Unassembled WGS sequence"/>
</dbReference>
<gene>
    <name evidence="8" type="primary">kdsA</name>
    <name evidence="10" type="ORF">GGR44_000166</name>
</gene>
<dbReference type="NCBIfam" id="NF003543">
    <property type="entry name" value="PRK05198.1"/>
    <property type="match status" value="1"/>
</dbReference>
<accession>A0A7W6DH46</accession>
<dbReference type="InterPro" id="IPR006218">
    <property type="entry name" value="DAHP1/KDSA"/>
</dbReference>
<dbReference type="EMBL" id="JACIEB010000001">
    <property type="protein sequence ID" value="MBB3980535.1"/>
    <property type="molecule type" value="Genomic_DNA"/>
</dbReference>
<keyword evidence="5 8" id="KW-0963">Cytoplasm</keyword>
<evidence type="ECO:0000256" key="5">
    <source>
        <dbReference type="ARBA" id="ARBA00022490"/>
    </source>
</evidence>
<dbReference type="UniPathway" id="UPA00357">
    <property type="reaction ID" value="UER00474"/>
</dbReference>
<evidence type="ECO:0000256" key="8">
    <source>
        <dbReference type="HAMAP-Rule" id="MF_00056"/>
    </source>
</evidence>
<dbReference type="InterPro" id="IPR013785">
    <property type="entry name" value="Aldolase_TIM"/>
</dbReference>
<dbReference type="SUPFAM" id="SSF51569">
    <property type="entry name" value="Aldolase"/>
    <property type="match status" value="1"/>
</dbReference>
<evidence type="ECO:0000256" key="1">
    <source>
        <dbReference type="ARBA" id="ARBA00004496"/>
    </source>
</evidence>
<evidence type="ECO:0000256" key="7">
    <source>
        <dbReference type="ARBA" id="ARBA00049112"/>
    </source>
</evidence>
<keyword evidence="6 8" id="KW-0808">Transferase</keyword>
<proteinExistence type="inferred from homology"/>
<comment type="pathway">
    <text evidence="3 8">Carbohydrate biosynthesis; 3-deoxy-D-manno-octulosonate biosynthesis; 3-deoxy-D-manno-octulosonate from D-ribulose 5-phosphate: step 2/3.</text>
</comment>
<dbReference type="PANTHER" id="PTHR21057">
    <property type="entry name" value="PHOSPHO-2-DEHYDRO-3-DEOXYHEPTONATE ALDOLASE"/>
    <property type="match status" value="1"/>
</dbReference>
<comment type="subcellular location">
    <subcellularLocation>
        <location evidence="1 8">Cytoplasm</location>
    </subcellularLocation>
</comment>
<dbReference type="EC" id="2.5.1.55" evidence="8"/>
<dbReference type="NCBIfam" id="TIGR01362">
    <property type="entry name" value="KDO8P_synth"/>
    <property type="match status" value="1"/>
</dbReference>
<evidence type="ECO:0000313" key="10">
    <source>
        <dbReference type="EMBL" id="MBB3980535.1"/>
    </source>
</evidence>
<evidence type="ECO:0000256" key="6">
    <source>
        <dbReference type="ARBA" id="ARBA00022679"/>
    </source>
</evidence>
<dbReference type="InterPro" id="IPR006269">
    <property type="entry name" value="KDO8P_synthase"/>
</dbReference>
<protein>
    <recommendedName>
        <fullName evidence="8">2-dehydro-3-deoxyphosphooctonate aldolase</fullName>
        <ecNumber evidence="8">2.5.1.55</ecNumber>
    </recommendedName>
    <alternativeName>
        <fullName evidence="8">3-deoxy-D-manno-octulosonic acid 8-phosphate synthase</fullName>
    </alternativeName>
    <alternativeName>
        <fullName evidence="8">KDO-8-phosphate synthase</fullName>
        <shortName evidence="8">KDO 8-P synthase</shortName>
        <shortName evidence="8">KDOPS</shortName>
    </alternativeName>
    <alternativeName>
        <fullName evidence="8">Phospho-2-dehydro-3-deoxyoctonate aldolase</fullName>
    </alternativeName>
</protein>
<organism evidence="10 11">
    <name type="scientific">Sphingobium fontiphilum</name>
    <dbReference type="NCBI Taxonomy" id="944425"/>
    <lineage>
        <taxon>Bacteria</taxon>
        <taxon>Pseudomonadati</taxon>
        <taxon>Pseudomonadota</taxon>
        <taxon>Alphaproteobacteria</taxon>
        <taxon>Sphingomonadales</taxon>
        <taxon>Sphingomonadaceae</taxon>
        <taxon>Sphingobium</taxon>
    </lineage>
</organism>
<dbReference type="HAMAP" id="MF_00056">
    <property type="entry name" value="KDO8P_synth"/>
    <property type="match status" value="1"/>
</dbReference>
<keyword evidence="11" id="KW-1185">Reference proteome</keyword>
<keyword evidence="8" id="KW-0448">Lipopolysaccharide biosynthesis</keyword>